<dbReference type="SUPFAM" id="SSF56935">
    <property type="entry name" value="Porins"/>
    <property type="match status" value="1"/>
</dbReference>
<protein>
    <recommendedName>
        <fullName evidence="4">Porin</fullName>
    </recommendedName>
</protein>
<accession>A0A918TV56</accession>
<feature type="signal peptide" evidence="1">
    <location>
        <begin position="1"/>
        <end position="19"/>
    </location>
</feature>
<dbReference type="RefSeq" id="WP_189572958.1">
    <property type="nucleotide sequence ID" value="NZ_BMXI01000017.1"/>
</dbReference>
<name>A0A918TV56_9BACT</name>
<evidence type="ECO:0000313" key="3">
    <source>
        <dbReference type="Proteomes" id="UP000644507"/>
    </source>
</evidence>
<feature type="chain" id="PRO_5037340762" description="Porin" evidence="1">
    <location>
        <begin position="20"/>
        <end position="418"/>
    </location>
</feature>
<sequence>MTSRLTGGILLASTAFLWAGDATYEEAPVVSPAPVETSSGSFCDAYKNIGKLYSDDTNPIIQSFSVFGRVHYQYGYTDGVDANGDNFNYDTDEIRRFRVGAKMGLLNYFELKGQAEIFNDQEPVGGDRNFEFKHMWDLTLTFDAKDAFGIEAVDGLKFGYGKRETHTSAEWDISSNSIKTVERSAISNKVWPSATEFDNATGGWVDIKSGNFRTELGVFSTTQDDYLAGWDDGIMYWANAWYDISSVTGADISKLYFAGFYQDIEAGDEVLGGGMEWSTSLSLTYGRGPWQFILEGIYADNGDQAADRDGNVWGVVFLPSMFLIEDKLEAVARYQYQGSSEDEGIRLNSRYARRAESVGDADLDGARGDAHHSFYAGLNYYFCPSTKVMAGIEYDDIESNGDHVYEGWTTFLGFRTYF</sequence>
<keyword evidence="3" id="KW-1185">Reference proteome</keyword>
<evidence type="ECO:0000313" key="2">
    <source>
        <dbReference type="EMBL" id="GHC64182.1"/>
    </source>
</evidence>
<organism evidence="2 3">
    <name type="scientific">Roseibacillus persicicus</name>
    <dbReference type="NCBI Taxonomy" id="454148"/>
    <lineage>
        <taxon>Bacteria</taxon>
        <taxon>Pseudomonadati</taxon>
        <taxon>Verrucomicrobiota</taxon>
        <taxon>Verrucomicrobiia</taxon>
        <taxon>Verrucomicrobiales</taxon>
        <taxon>Verrucomicrobiaceae</taxon>
        <taxon>Roseibacillus</taxon>
    </lineage>
</organism>
<gene>
    <name evidence="2" type="ORF">GCM10007100_34830</name>
</gene>
<dbReference type="Proteomes" id="UP000644507">
    <property type="component" value="Unassembled WGS sequence"/>
</dbReference>
<evidence type="ECO:0008006" key="4">
    <source>
        <dbReference type="Google" id="ProtNLM"/>
    </source>
</evidence>
<dbReference type="InterPro" id="IPR023614">
    <property type="entry name" value="Porin_dom_sf"/>
</dbReference>
<comment type="caution">
    <text evidence="2">The sequence shown here is derived from an EMBL/GenBank/DDBJ whole genome shotgun (WGS) entry which is preliminary data.</text>
</comment>
<reference evidence="2" key="1">
    <citation type="journal article" date="2014" name="Int. J. Syst. Evol. Microbiol.">
        <title>Complete genome sequence of Corynebacterium casei LMG S-19264T (=DSM 44701T), isolated from a smear-ripened cheese.</title>
        <authorList>
            <consortium name="US DOE Joint Genome Institute (JGI-PGF)"/>
            <person name="Walter F."/>
            <person name="Albersmeier A."/>
            <person name="Kalinowski J."/>
            <person name="Ruckert C."/>
        </authorList>
    </citation>
    <scope>NUCLEOTIDE SEQUENCE</scope>
    <source>
        <strain evidence="2">KCTC 12988</strain>
    </source>
</reference>
<evidence type="ECO:0000256" key="1">
    <source>
        <dbReference type="SAM" id="SignalP"/>
    </source>
</evidence>
<dbReference type="EMBL" id="BMXI01000017">
    <property type="protein sequence ID" value="GHC64182.1"/>
    <property type="molecule type" value="Genomic_DNA"/>
</dbReference>
<proteinExistence type="predicted"/>
<dbReference type="AlphaFoldDB" id="A0A918TV56"/>
<dbReference type="Gene3D" id="2.40.160.10">
    <property type="entry name" value="Porin"/>
    <property type="match status" value="1"/>
</dbReference>
<keyword evidence="1" id="KW-0732">Signal</keyword>
<reference evidence="2" key="2">
    <citation type="submission" date="2020-09" db="EMBL/GenBank/DDBJ databases">
        <authorList>
            <person name="Sun Q."/>
            <person name="Kim S."/>
        </authorList>
    </citation>
    <scope>NUCLEOTIDE SEQUENCE</scope>
    <source>
        <strain evidence="2">KCTC 12988</strain>
    </source>
</reference>